<reference evidence="4 5" key="1">
    <citation type="submission" date="2015-09" db="EMBL/GenBank/DDBJ databases">
        <authorList>
            <consortium name="Pathogen Informatics"/>
        </authorList>
    </citation>
    <scope>NUCLEOTIDE SEQUENCE [LARGE SCALE GENOMIC DNA]</scope>
    <source>
        <strain evidence="4 5">2789STDY5834898</strain>
    </source>
</reference>
<evidence type="ECO:0000259" key="3">
    <source>
        <dbReference type="Pfam" id="PF12508"/>
    </source>
</evidence>
<dbReference type="RefSeq" id="WP_081028768.1">
    <property type="nucleotide sequence ID" value="NZ_CZAO01000011.1"/>
</dbReference>
<gene>
    <name evidence="4" type="primary">traM_1</name>
    <name evidence="4" type="ORF">ERS852510_02453</name>
</gene>
<keyword evidence="2" id="KW-1133">Transmembrane helix</keyword>
<feature type="region of interest" description="Disordered" evidence="1">
    <location>
        <begin position="1"/>
        <end position="55"/>
    </location>
</feature>
<dbReference type="InterPro" id="IPR022187">
    <property type="entry name" value="Conjug_transposon_TraM"/>
</dbReference>
<feature type="domain" description="Conjugative transposon TraM C-terminal" evidence="3">
    <location>
        <begin position="323"/>
        <end position="472"/>
    </location>
</feature>
<evidence type="ECO:0000313" key="4">
    <source>
        <dbReference type="EMBL" id="CUP83589.1"/>
    </source>
</evidence>
<evidence type="ECO:0000256" key="2">
    <source>
        <dbReference type="SAM" id="Phobius"/>
    </source>
</evidence>
<evidence type="ECO:0000313" key="5">
    <source>
        <dbReference type="Proteomes" id="UP000095766"/>
    </source>
</evidence>
<feature type="compositionally biased region" description="Basic and acidic residues" evidence="1">
    <location>
        <begin position="32"/>
        <end position="55"/>
    </location>
</feature>
<dbReference type="EMBL" id="CZAO01000011">
    <property type="protein sequence ID" value="CUP83589.1"/>
    <property type="molecule type" value="Genomic_DNA"/>
</dbReference>
<feature type="transmembrane region" description="Helical" evidence="2">
    <location>
        <begin position="60"/>
        <end position="78"/>
    </location>
</feature>
<feature type="region of interest" description="Disordered" evidence="1">
    <location>
        <begin position="136"/>
        <end position="168"/>
    </location>
</feature>
<dbReference type="NCBIfam" id="TIGR03779">
    <property type="entry name" value="Bac_Flav_CT_M"/>
    <property type="match status" value="1"/>
</dbReference>
<dbReference type="AlphaFoldDB" id="A0A174RMC3"/>
<evidence type="ECO:0000256" key="1">
    <source>
        <dbReference type="SAM" id="MobiDB-lite"/>
    </source>
</evidence>
<feature type="compositionally biased region" description="Acidic residues" evidence="1">
    <location>
        <begin position="140"/>
        <end position="152"/>
    </location>
</feature>
<accession>A0A174RMC3</accession>
<dbReference type="Proteomes" id="UP000095766">
    <property type="component" value="Unassembled WGS sequence"/>
</dbReference>
<sequence length="477" mass="53175">MEQTNEARAEDKPAYSMPRKEDEAARQQNQENKSEVKPPKEPDKPKKELTEEQRQKQKKLIVYPLMFIIFAIVMWLIFAPSEKEQEQGQSGFNTDVPAPADNALVGDKQAAYEQDLFNRKQDERREQMQDLASMFGSGEEQAEEMQTFDEPEVEPKSAYGGGGSSRPKETIYASANAYRDMNRTLGNFYETPKDDPEKEEMRKELEELREMAYNRQTEKETADEQLALLEKSYQLAAKYMPQNQGQPFTGQPAVATAAESKPTEAYKNGKAQVNTVGQVHERVVSGLSQPMSDSAFVTEYSKERNIGFHTAVGTAVQTEKNTIRACIHDNQTVTDGQAVRLRLLEPMRAGETVIPQNALVTGMGKITGERLGISITSLEYRGLIIPVELTVIDSDGQEGIFIPGSMEIDAIKEIAANLGGNLGTTINLNQQSAGDQLLTDLGKGAIQGTSQYIAKKMRTVKVHLKAGYNLMLYQKKQ</sequence>
<organism evidence="4 5">
    <name type="scientific">Bacteroides uniformis</name>
    <dbReference type="NCBI Taxonomy" id="820"/>
    <lineage>
        <taxon>Bacteria</taxon>
        <taxon>Pseudomonadati</taxon>
        <taxon>Bacteroidota</taxon>
        <taxon>Bacteroidia</taxon>
        <taxon>Bacteroidales</taxon>
        <taxon>Bacteroidaceae</taxon>
        <taxon>Bacteroides</taxon>
    </lineage>
</organism>
<feature type="compositionally biased region" description="Basic and acidic residues" evidence="1">
    <location>
        <begin position="1"/>
        <end position="25"/>
    </location>
</feature>
<dbReference type="InterPro" id="IPR055407">
    <property type="entry name" value="TraM_C"/>
</dbReference>
<protein>
    <submittedName>
        <fullName evidence="4">Putative conjugative transposon protein traM</fullName>
    </submittedName>
</protein>
<keyword evidence="2" id="KW-0812">Transmembrane</keyword>
<dbReference type="Pfam" id="PF12508">
    <property type="entry name" value="Transposon_TraM"/>
    <property type="match status" value="1"/>
</dbReference>
<proteinExistence type="predicted"/>
<name>A0A174RMC3_BACUN</name>
<keyword evidence="2" id="KW-0472">Membrane</keyword>